<reference evidence="1 2" key="1">
    <citation type="submission" date="2024-01" db="EMBL/GenBank/DDBJ databases">
        <title>A draft genome for the cacao thread blight pathogen Marasmiellus scandens.</title>
        <authorList>
            <person name="Baruah I.K."/>
            <person name="Leung J."/>
            <person name="Bukari Y."/>
            <person name="Amoako-Attah I."/>
            <person name="Meinhardt L.W."/>
            <person name="Bailey B.A."/>
            <person name="Cohen S.P."/>
        </authorList>
    </citation>
    <scope>NUCLEOTIDE SEQUENCE [LARGE SCALE GENOMIC DNA]</scope>
    <source>
        <strain evidence="1 2">GH-19</strain>
    </source>
</reference>
<gene>
    <name evidence="1" type="ORF">VKT23_010692</name>
</gene>
<dbReference type="Proteomes" id="UP001498398">
    <property type="component" value="Unassembled WGS sequence"/>
</dbReference>
<accession>A0ABR1JDL3</accession>
<sequence length="280" mass="31095">MDWGYQNFDATSMLVLWDRGRWTSLAFWKAAGSENEKSDGSERGLGCLWVGTKISKLSPIFVLFSSPRIRRIQQVHPRICTVPLKAYPFLSDIHDISPALSNLRARVLWLEGWGPAFSCAATTTGHRLLREGANILGGYWWGSHCAIWIVSSTSLEKAEAAFITTQVNSPTAFPLLNIDPPSQTPPYLVLPLNSVPMLHRHRMQGLTLAVPWRPQRARQRLFNATSANWRSVCPPHLDSFLGPSILPPSVSSSTVLVSGNAKEALTTNAFFKSQLCNLKN</sequence>
<name>A0ABR1JDL3_9AGAR</name>
<evidence type="ECO:0000313" key="1">
    <source>
        <dbReference type="EMBL" id="KAK7456444.1"/>
    </source>
</evidence>
<organism evidence="1 2">
    <name type="scientific">Marasmiellus scandens</name>
    <dbReference type="NCBI Taxonomy" id="2682957"/>
    <lineage>
        <taxon>Eukaryota</taxon>
        <taxon>Fungi</taxon>
        <taxon>Dikarya</taxon>
        <taxon>Basidiomycota</taxon>
        <taxon>Agaricomycotina</taxon>
        <taxon>Agaricomycetes</taxon>
        <taxon>Agaricomycetidae</taxon>
        <taxon>Agaricales</taxon>
        <taxon>Marasmiineae</taxon>
        <taxon>Omphalotaceae</taxon>
        <taxon>Marasmiellus</taxon>
    </lineage>
</organism>
<comment type="caution">
    <text evidence="1">The sequence shown here is derived from an EMBL/GenBank/DDBJ whole genome shotgun (WGS) entry which is preliminary data.</text>
</comment>
<protein>
    <submittedName>
        <fullName evidence="1">Uncharacterized protein</fullName>
    </submittedName>
</protein>
<dbReference type="EMBL" id="JBANRG010000021">
    <property type="protein sequence ID" value="KAK7456444.1"/>
    <property type="molecule type" value="Genomic_DNA"/>
</dbReference>
<evidence type="ECO:0000313" key="2">
    <source>
        <dbReference type="Proteomes" id="UP001498398"/>
    </source>
</evidence>
<keyword evidence="2" id="KW-1185">Reference proteome</keyword>
<proteinExistence type="predicted"/>